<feature type="signal peptide" evidence="1">
    <location>
        <begin position="1"/>
        <end position="16"/>
    </location>
</feature>
<evidence type="ECO:0000313" key="2">
    <source>
        <dbReference type="EMBL" id="JAP52748.1"/>
    </source>
</evidence>
<keyword evidence="1" id="KW-0732">Signal</keyword>
<protein>
    <submittedName>
        <fullName evidence="2">Uncharacterized protein</fullName>
    </submittedName>
</protein>
<evidence type="ECO:0000256" key="1">
    <source>
        <dbReference type="SAM" id="SignalP"/>
    </source>
</evidence>
<accession>A0A0X3PM77</accession>
<dbReference type="AlphaFoldDB" id="A0A0X3PM77"/>
<dbReference type="EMBL" id="GEEE01010477">
    <property type="protein sequence ID" value="JAP52748.1"/>
    <property type="molecule type" value="Transcribed_RNA"/>
</dbReference>
<name>A0A0X3PM77_SCHSO</name>
<sequence length="131" mass="14990">MHLSLTLLVIFGVLLAAQEPETRKPQHLEAFKKCLMYCSKHYGECLQATNGMWKSYHANVKNITSIVRRCCLRNEKRANANEKDSFATCVMIRCGAHLYGCQVKKHHEGFLSSEEIQHIKEKRNISDTGSH</sequence>
<proteinExistence type="predicted"/>
<gene>
    <name evidence="2" type="ORF">TR149568</name>
</gene>
<feature type="chain" id="PRO_5007051204" evidence="1">
    <location>
        <begin position="17"/>
        <end position="131"/>
    </location>
</feature>
<reference evidence="2" key="1">
    <citation type="submission" date="2016-01" db="EMBL/GenBank/DDBJ databases">
        <title>Reference transcriptome for the parasite Schistocephalus solidus: insights into the molecular evolution of parasitism.</title>
        <authorList>
            <person name="Hebert F.O."/>
            <person name="Grambauer S."/>
            <person name="Barber I."/>
            <person name="Landry C.R."/>
            <person name="Aubin-Horth N."/>
        </authorList>
    </citation>
    <scope>NUCLEOTIDE SEQUENCE</scope>
</reference>
<organism evidence="2">
    <name type="scientific">Schistocephalus solidus</name>
    <name type="common">Tapeworm</name>
    <dbReference type="NCBI Taxonomy" id="70667"/>
    <lineage>
        <taxon>Eukaryota</taxon>
        <taxon>Metazoa</taxon>
        <taxon>Spiralia</taxon>
        <taxon>Lophotrochozoa</taxon>
        <taxon>Platyhelminthes</taxon>
        <taxon>Cestoda</taxon>
        <taxon>Eucestoda</taxon>
        <taxon>Diphyllobothriidea</taxon>
        <taxon>Diphyllobothriidae</taxon>
        <taxon>Schistocephalus</taxon>
    </lineage>
</organism>